<dbReference type="AlphaFoldDB" id="E6Q8T5"/>
<proteinExistence type="predicted"/>
<keyword evidence="1" id="KW-0472">Membrane</keyword>
<evidence type="ECO:0000256" key="1">
    <source>
        <dbReference type="SAM" id="Phobius"/>
    </source>
</evidence>
<evidence type="ECO:0000313" key="2">
    <source>
        <dbReference type="EMBL" id="CBI03611.1"/>
    </source>
</evidence>
<feature type="transmembrane region" description="Helical" evidence="1">
    <location>
        <begin position="25"/>
        <end position="47"/>
    </location>
</feature>
<feature type="transmembrane region" description="Helical" evidence="1">
    <location>
        <begin position="54"/>
        <end position="74"/>
    </location>
</feature>
<reference evidence="2" key="1">
    <citation type="submission" date="2009-10" db="EMBL/GenBank/DDBJ databases">
        <title>Diversity of trophic interactions inside an arsenic-rich microbial ecosystem.</title>
        <authorList>
            <person name="Bertin P.N."/>
            <person name="Heinrich-Salmeron A."/>
            <person name="Pelletier E."/>
            <person name="Goulhen-Chollet F."/>
            <person name="Arsene-Ploetze F."/>
            <person name="Gallien S."/>
            <person name="Calteau A."/>
            <person name="Vallenet D."/>
            <person name="Casiot C."/>
            <person name="Chane-Woon-Ming B."/>
            <person name="Giloteaux L."/>
            <person name="Barakat M."/>
            <person name="Bonnefoy V."/>
            <person name="Bruneel O."/>
            <person name="Chandler M."/>
            <person name="Cleiss J."/>
            <person name="Duran R."/>
            <person name="Elbaz-Poulichet F."/>
            <person name="Fonknechten N."/>
            <person name="Lauga B."/>
            <person name="Mornico D."/>
            <person name="Ortet P."/>
            <person name="Schaeffer C."/>
            <person name="Siguier P."/>
            <person name="Alexander Thil Smith A."/>
            <person name="Van Dorsselaer A."/>
            <person name="Weissenbach J."/>
            <person name="Medigue C."/>
            <person name="Le Paslier D."/>
        </authorList>
    </citation>
    <scope>NUCLEOTIDE SEQUENCE</scope>
</reference>
<accession>E6Q8T5</accession>
<comment type="caution">
    <text evidence="2">The sequence shown here is derived from an EMBL/GenBank/DDBJ whole genome shotgun (WGS) entry which is preliminary data.</text>
</comment>
<name>E6Q8T5_9ZZZZ</name>
<keyword evidence="1" id="KW-0812">Transmembrane</keyword>
<dbReference type="EMBL" id="CABP01000014">
    <property type="protein sequence ID" value="CBI03611.1"/>
    <property type="molecule type" value="Genomic_DNA"/>
</dbReference>
<keyword evidence="1" id="KW-1133">Transmembrane helix</keyword>
<gene>
    <name evidence="2" type="ORF">CARN5_2980</name>
</gene>
<sequence>MIDCAPVFLVIYFFLLNFILKRLSFVRGLNGCIMLCFYFLMNGLTCFPFRNQPVVLLCVICLKFTLLFGGQLSVCF</sequence>
<protein>
    <submittedName>
        <fullName evidence="2">Uncharacterized protein</fullName>
    </submittedName>
</protein>
<organism evidence="2">
    <name type="scientific">mine drainage metagenome</name>
    <dbReference type="NCBI Taxonomy" id="410659"/>
    <lineage>
        <taxon>unclassified sequences</taxon>
        <taxon>metagenomes</taxon>
        <taxon>ecological metagenomes</taxon>
    </lineage>
</organism>